<dbReference type="RefSeq" id="WP_211975783.1">
    <property type="nucleotide sequence ID" value="NZ_CBFHAM010000002.1"/>
</dbReference>
<dbReference type="InterPro" id="IPR001031">
    <property type="entry name" value="Thioesterase"/>
</dbReference>
<keyword evidence="2" id="KW-0596">Phosphopantetheine</keyword>
<dbReference type="InterPro" id="IPR006162">
    <property type="entry name" value="Ppantetheine_attach_site"/>
</dbReference>
<dbReference type="CDD" id="cd19534">
    <property type="entry name" value="E_NRPS"/>
    <property type="match status" value="2"/>
</dbReference>
<evidence type="ECO:0000313" key="7">
    <source>
        <dbReference type="Proteomes" id="UP000676386"/>
    </source>
</evidence>
<dbReference type="PANTHER" id="PTHR45527">
    <property type="entry name" value="NONRIBOSOMAL PEPTIDE SYNTHETASE"/>
    <property type="match status" value="1"/>
</dbReference>
<dbReference type="Gene3D" id="3.40.50.150">
    <property type="entry name" value="Vaccinia Virus protein VP39"/>
    <property type="match status" value="1"/>
</dbReference>
<evidence type="ECO:0000259" key="5">
    <source>
        <dbReference type="PROSITE" id="PS50075"/>
    </source>
</evidence>
<dbReference type="CDD" id="cd19531">
    <property type="entry name" value="LCL_NRPS-like"/>
    <property type="match status" value="3"/>
</dbReference>
<dbReference type="PANTHER" id="PTHR45527:SF1">
    <property type="entry name" value="FATTY ACID SYNTHASE"/>
    <property type="match status" value="1"/>
</dbReference>
<dbReference type="InterPro" id="IPR020845">
    <property type="entry name" value="AMP-binding_CS"/>
</dbReference>
<dbReference type="SUPFAM" id="SSF53335">
    <property type="entry name" value="S-adenosyl-L-methionine-dependent methyltransferases"/>
    <property type="match status" value="1"/>
</dbReference>
<dbReference type="Gene3D" id="1.10.1200.10">
    <property type="entry name" value="ACP-like"/>
    <property type="match status" value="5"/>
</dbReference>
<evidence type="ECO:0000256" key="4">
    <source>
        <dbReference type="ARBA" id="ARBA00022737"/>
    </source>
</evidence>
<dbReference type="Pfam" id="PF08242">
    <property type="entry name" value="Methyltransf_12"/>
    <property type="match status" value="1"/>
</dbReference>
<dbReference type="Pfam" id="PF13193">
    <property type="entry name" value="AMP-binding_C"/>
    <property type="match status" value="4"/>
</dbReference>
<feature type="domain" description="Carrier" evidence="5">
    <location>
        <begin position="2518"/>
        <end position="2593"/>
    </location>
</feature>
<dbReference type="InterPro" id="IPR029063">
    <property type="entry name" value="SAM-dependent_MTases_sf"/>
</dbReference>
<dbReference type="InterPro" id="IPR001242">
    <property type="entry name" value="Condensation_dom"/>
</dbReference>
<evidence type="ECO:0000256" key="3">
    <source>
        <dbReference type="ARBA" id="ARBA00022553"/>
    </source>
</evidence>
<dbReference type="Gene3D" id="3.30.559.10">
    <property type="entry name" value="Chloramphenicol acetyltransferase-like domain"/>
    <property type="match status" value="7"/>
</dbReference>
<dbReference type="SUPFAM" id="SSF53474">
    <property type="entry name" value="alpha/beta-Hydrolases"/>
    <property type="match status" value="1"/>
</dbReference>
<keyword evidence="3" id="KW-0597">Phosphoprotein</keyword>
<feature type="domain" description="Carrier" evidence="5">
    <location>
        <begin position="3570"/>
        <end position="3644"/>
    </location>
</feature>
<dbReference type="NCBIfam" id="NF003417">
    <property type="entry name" value="PRK04813.1"/>
    <property type="match status" value="6"/>
</dbReference>
<dbReference type="NCBIfam" id="NF004282">
    <property type="entry name" value="PRK05691.1"/>
    <property type="match status" value="5"/>
</dbReference>
<proteinExistence type="predicted"/>
<feature type="domain" description="Carrier" evidence="5">
    <location>
        <begin position="5089"/>
        <end position="5163"/>
    </location>
</feature>
<evidence type="ECO:0000313" key="6">
    <source>
        <dbReference type="EMBL" id="MBS0030644.1"/>
    </source>
</evidence>
<dbReference type="InterPro" id="IPR010071">
    <property type="entry name" value="AA_adenyl_dom"/>
</dbReference>
<dbReference type="InterPro" id="IPR023213">
    <property type="entry name" value="CAT-like_dom_sf"/>
</dbReference>
<sequence length="6970" mass="779712">MFDFNLNEIIDLLEEASDSGIKVSYDNDSLLVEADEDKEIDAFFLDKLRDNKHYLIEYFKKHKSGVQEKHFSGSIQEARNNDDGPIPLSFSQERLWFIDQLEGSVQYHIPAAMRLKGKLDIAALNYALRTVVNRHEVLRTVIQLENGQAWQRVLEKDKWELDIIDGTSGYEDPAALQTFIEELVQIPFDLFEDHMLRTHLIKLKADEYLLVLVMHHIASDGWSTAILVNELNELYTAAATKREPVLDDLDIQFADYAVWQRKYLAGGMLEKKLAYWKKQLDGASLLNLPTDYERPAVKSTRGALVSFHINQKLTAQLEKLSQEHGATLYMTLLAAFKVLLYRYSGQEDISIGGVVAGRMRTEMERLIGFFVNTLVLRTDLGGNPTFVNFLQQVKNTMLDAYEHQEVPFEKVVEALMGERDISKNPLFQVIFVLQNVPPAKELTMGDVVMQDEKVVRTTSLFDLHWSMEQGPDGIDVDVEYYMDIFREDTIQRMVQHFLVLLQSAVDNPAESIGSLNILSAEETHQLLVTFNDTAVPYPLNKTITALFEETVAHAPNSIAVSFGEQQLTYRELEEQSNRVAHYLRKQGVKEGVMVPLCMERSLQLMVSILGILKAGGAYVPVDPAYPKDRIAYMLQDTGSKLVLTTTDQQALLAVEAEHATLIFIDNIPDLLAAMPAHPLAVTTDRDSLAYVIYTSGSTGRPKGAMVIHRNVTSLARGGNFVELSAGDTLLSTGSPSFDATTIEYWGMLLNGGQLVLCPEKKLLDNQLLKREIRQRGVTKMWFTASWFNQLVDDDITIFEGLTAVMAGGEKLSEEHVRKFRAAYPATQIINGYGPTENTTFSLTWNITAVVPGRSIPIGRPLGNRTAYILDNAMQLLPLGTPGELYVGGDGVSRGYLNQPELTAEKFVTDPFSELRGAKLYRTGDRARWLPDGTVEYLGRMDDQIKLRGYRIEPGEIERALNNLEAVAASCVVVKEQQAAEKRLVSYYVPDQQAVLRIEQELYLRQVATWKELYETAYSKADEVKDLDEEFNITGWNDSFTGEALLAENMRDWLEDITSVVLATKPRNVLEIGAGTGLIYFQLVGHIEKYIGTDFSQVSTRQLQQHINKGLRRYPETKLNICAAHEVTLEEGETIDTVILNSIVQYFPGAQYMSDVLANAISLLKGKGHIVIGDVRDLRLLPSFKRRLQLDKLQSKTSLREFEWNVDQEVWKEEELCFSPAYFFRLQSLYPEITHVEIQWKQGDYINELTLYRYTVVLSLDIEKPVLQPQWQSWDDIADKSSILSRLSAGNPRIALQHVPNPRLWKERLLEQALSDRTINQVGDLSEYILTPDNDTLAVNELLAAAKAAGYHCRFLLNEDPFKINLLLEQTPFNGFVKSSYSQVTEYTDRVKTNIPLFPDICEVLEKDIRVQLQQRLPEYMVPSAFVALQLLPLTGNGKVDRKFLSAWEDIQRKRLINYVAPTNETEARLAEIWQHLLGMDRVGIQDNFFELGGHSLLATRVVSAVRKELDVELSVKDFFIYPTIALLAGCLQKQEKGAHLPPVVAGPRPANIPLSFGQERLWFIDQLQGTVPYHMPVILRLQGKLDIQGLEYAIRNIVNGHEVLRTVIAPKDGVPWQHIMDKDQWQLTIVPPATDLSDEATLQQFIADLADMPFDLSKDHMLRAHLLMLSENVHILVLNIHHIACDGWSISILVTELVELYCAYTEKRSPILETPEIQYADYALWQRNSFDGAILDEKMAYWSQQLSNVPALDLPTDYTRPAVQQFNGAISWFHIDQELTKQLQQLSNDQGVTLFMTLLTAFNVLLQRYSGQDDICVGSPVSGRTQLEIEGLIGFFLNTIALRTDLSDNPSFTSLLQQVKNTTLNAYEHQQVPFEKIVEQLVKDRDMSRSALFQTMFILQNTPPVPELLLGDLHLSYEELQHKTTLFDITVSLEEQGDGIRGYAEYCTDLFTAERIKQMMKHFEQLLRSIVSAPATKINTLRITTTAEDEQLQAAFNNHVADYPRDKTVIDLFNKQVLLTPDAVAVVAEATQLTYRELNEKTNQLGHYLRKKGVREDRLVPVCLERSAEMIIAILGIQKAGGAYVPIDPEYPEERIRFMLTDIQADILLTDTASAGKLTAITDNISLVSLDAEWDIISKEPVKPVKTALTPQHLAYMIYTSGSTGQPKGVMNEHGGVVNRLLWTQEYFKLDEGDAVLQKTTFCFDVSVWELLWPLIAGARLVFAKPGGHKEAGYLREVIAAHHITTIHFVPSMLDAFLEDIPVNTGESLRRVLCSGEALKPHQVVRFHEKFQTAELYNLYGPTEAAIDVTCWHAPHGLPASGIVPIGKPVANTPLYILDKAGNLAPAGIPGELHIGGIQVARGYLNRPELTAEKFIHHPLFSLTGGRLYRTGDICRWLPDGTLEYLGRIDDQVKIRGFRIELGEIENVLRQSPQVKEAVVLTKTGPDGNKSLIGYIIPDGSFERGEIIAYLRSRLPEYMIPSFFSEINKIPLTANGKADRKALQALPTDLAPQRAYVAPRNEMEQILVDVWQELLQLPRVGVYDNFFELGGHSLLSMRMVAALRNKIAVEATVRSIFLYPVIDQLAAFLQGEAQQIFLPEVKAVKRPARIPLSFSQERLWFIDQLEGSVQYHIPAVLRLRGALDVDALSTALRSVVNRHEVLRTVIRQNDGRGYQYIMDQDKWTLNITDHPAYKGDVSALHAFIKTITDTPFDLSTDHMLRADLVVQGVNEHILIITTHHIASDAWSTGILVKELVAFYVAASTGGEAHLDKMDIQYADYAIWQRTYITGDILDKQLAYWKDNLSGITPLNLPLDYPRPPVISTKGGALGFQLPADLTAQLQQFSRQEGVSLFMTLFTAFNVMLYRYSGQEDICVGSPIAGRTQQEIEGLIGFFINMLALRVDLRDNPSFRTLLHQVKQTTLNAFEHQEVPFEKIVDQVVADNDRSHRPVFQVVFGLQNNVNQPDLQFGDIVLSEETITHTSAKFDLVFSMDEDDDGLNGTVVYCADLFKEATVVRMIAHFQQLLQAVVASPAQHIALLQMLTPAEEQQLLSVKGIYEKEYTKQITFVDLFEAQANRSPDAAAIVFENDSLTYRELNERANCLAHYLRGRRVMTGSLVPVCMERSLDMMVSIMGILKAGGAYVPVEPDFPEERIRFMLEDINASNIITLSKYADRLNANPADIILLDDDWNDIKVNGKDNVPGVTRADQPVYVIYTSGSTGQPKGVVVTHSNLADYIAGLTNTLPVRDCRSFGLVSSMATDLGNTVIFGALANGGTLHIFSKEAVQDTDILYSYLDKHPIDCIKIVPSHWRALCLPDRLLLPEKLLIFGGEALETTVVKSIYATGTACTVVNHYGPTETTIGKLLHIVDREASYGESIPVGKPFSATQVYVLSKELQLCPAGVPGALYIGGEGVAKGYLNNDALTAAKFITDPFNSNARLYSTGDMVKYLPDGNILFMGRVDDQVKIRGYRIELGEIERALNSCATVKQAVVVVKKDHLDNKRLIAYVVAEEDVDKDEILQQLTAQLPDYMVPSLLMVLDYFPLLANGKIDKKALPDPDGQNLETDSYVAPRNEVERTLAGIWETLLGVERVGINDNFFALGGDSIITIQVVSRVRRSGYELQVGDLFDYQTIAMLYAVMSARKGAATALSADQEMQTGSCGLLPVQQWYFEKEGNTPSHFNQSMLFTVDKRIHSSTLSAALMQLVQYHDSLRFKYTYGPGGWEQAYSTTEGMLNVVNLQTESLHELPDMLNTYGNSYQRSIDVTKGNCISAVLFLTPAGDTHNRLLLAIHHLAVDGVSWRILLEDLERLTDGLHRNEPVALGHKSSSYKQWYEALVRYGQTNRLLKQADYWSGMVQQYRPLPADKQYDGVLRINDMESCQVKLGPFFTQKLLQEVPAAYRTEINDILLTALALALNGWTSGDVLIGLEGHGREDIDKGTDVGNTVGWFTSLYPVLLPGNITGDTGALLRNIKEQLRQIPDKGIGFGVLKYINKLAELQGNDPWDITFNYLGQFDTVTRGGKWFAITDETAGAEAGDDYTVRRKIAVNGMVTGGELVLDWGYSNKHYNGATIAALAQQYIAALENIILHTVAQAAKQPLLTPSDYGLGGLVSNTELDHFLDTPLPGNTTRRQEITAMYRLSGLQEGMLFHGLYDNAVDAYTEQFTYLLHQTDIKAFIASWQHLLQQHTILRSAFYHDAFHVPVQCVYRNVELPVTILDYRHLNEAEQEAAWTAHEAEVLQQGVDFTAPPLMRMSLLQLQDDTYRMVWTYHHLLLDGWSMPVLFEELLRTYELLASGKQPEETATDHYEEYIRYLERRDKEEESAYWKAHLAGISNSTLLPFISTTDRTKGQGLYKTTPVVLDAAKTRIITAYAQQQRFTVNTLMQGVWGYLLYRYTGNQQVAYGAIVSGRPDDMPGIERKVGMYINTLPVHITITPEQPITDWLREIQAAQVQSRKYQYTPLRESQRYAGIAGDLFDTLMVYENYPVDEEALAYPWKLQIEQLHVEEHTNYPLSIAIGVGEEITILLQYNTALLSPAYITQISEHFLQVLEYIAQHPAAKTSDIVLLNAEEHERIAVTFNTPALPQTTTGKSAVDLFKERVAIAPYATALVFETQELTYRELDKRSDQLALYLVEKGVQKETLVPVCLERSPEMVIAILGILKAGGGYLPIDPSYPAARISYLLEDSRATMMISSQDVVKLLDIPAHIHLIKTDDDRKAITEQPAIILSTTPAPNDLAYVIYTSGSTGHPKGVMIEHKGLVNLALNMETVLPLKQGTRVLQFSAFGFDASCFEIFSTLLSGGCLVIPHKEDLLSAEKFGEMVRQHQVELLLLPPSYQHTIREELGTIKTIISGGEALNREDTRYFQAKGIRVFNAYGPTENSVITSITDQPLQDDTVVIGKPLANIQVYILDQQGELAPVGVAGEICAGGTGVARGYLYRPTLTTEKFIPDHFSGEPGARLYRTGDLGRWLPDGSIEYLGRIDDQVKIRGYRIEPGEIENALLQSGFVSQAVVLVKADDNGHKRLVAYVVPQGAFEKDQILGSLKDKLPPYMVPALLVSLEKIPVTANGKVDKAALPEPYTLSANTRAILNGEVEQTLAVIWEELLGVKNIGRNDNFFELGGDSIITIQVVGRAKRFGYNLKPKDLFVHQTIAGLAASLAARKEKVVVSEQGTLTGNSGLTPIQHWYLEDETIPKQFFQQLFVGIDKQVSAAVLTTAVQQLLVRHDSLRFTYTRTGDSWQQHYGSYAGDLEVVDLREINSAYYAGSLAAYCDRYQASLRPEEGILVRAVLFLTPAAEAANRLLIVVHHLAVDGVSWQIIQDDLETMVDNLQQNAAVAPTHKTSSYREWQQALVDYGQRKQLLQQREYWQNIVQWYHPLKVDKVYNGALTDKDIDTHEIHLNADLTQLLLQEVPRAYHTEINDVLLAALSAALHAWNGSGVVVGLEGHGREDIAANIDISNTIGWFTSLYPVWLNNSADTAAPALLKAVKEQLRQLPAKGIGYGVLKYINKEEALQGRDPWDITFNYLGQVDAARRSSKWFSGAPEAAGTGAVTDVKIRHKISVNGSVENGELVLNWSYSTLHYNADTIQELAGNYLAQLQQLITHAVAQAGLQPVFTPSDYGLGEIVANAELDQFLDAPYAGGGTRRDHITGLYRLSSLQEGMLFHGLYDGNTGVYMQQLCCALDAPDIAVLKDSWQQLLQHRSVLRSSFFANVFRIPVQCVHAQVTIPFEELDYRHLSATAQEEAWTAYEAADLVKGFDFNTPPLMRIALIRLTDEQYRMVWTFHHLLLDGWSGSVVVEELLQTYELLLAGKKPAVAEEEKYEDYIRYLERRDPEEDMLYWKGYLASVSGGTLLPFISATAERTKGKGTYEVQEMQLTGAKAKQLLSYAQQHRITVNTVIQGVWAYLLYRYTGQQQVTYGVTVSGRPDDLPGVEKRVGMYINTLPFHTTIDREQGISAWLQQIQQQQVQSREHQYTSLNDMQRWMEIPGDLFDNFLAFENYPVSDLLNTHQWKLQMDNIEMRDHANYPLGIAAVVGESVAVRLKYNTALLDRAYITALRGHFQQVLEFIVAHPAAKTSDIILLTEQEREHIAVDFNDAPADYSTTGKTIIDQFKERVTAAPDDIALVFEEQELTYQELDIRSNQLAHYLRSKGVQQEMLVPVCLERSPEMIIAILGILKAGGAYLPIDPSYPAARITYLLEDSHATMLISSHSLIAELDIPADIHIIRTDAERRVISQQPAEAPTVTPAPHHLAYVIYTSGSTGNPKGVMIEHKSVVNLAFSQAASLRLIPGMRTLQFAAFGFDASCYEIFNTLLSGGCLVLPRKEDLLAADKFGDMVRKQQVELVVLPPSYQHTIREELGTIKTIVSAGEPLNREDARYFQSKGIRVINAYGPTENTVCTSLTDDPLRGDTIVIGSPIGQVQVYILDQHGELCPVGVTGEICAGGEGVARGYLYRPELTAEKFIPDHFGGKAEARLYRTGDLGRWLPDGSIEYLGRIDDQVKIRGYRIELGEIENALEQLEGVSQAVVVAKGTTDNKSLIAYILPDGTFDRQAISTYLEGKLPDYMVPSLFIKIDKIPVTPNGKVDRKALPDPDAGTLSETTYTAPRNEMEAALAEIWQQLLEIDQVGIHDDFFALGGHSLLSIRLIAAIRKKLGKEIALTNIFDAPTIAGLAASLLTSDNSEQTAAAGVHHIIPLNKSKHQTAVFIIPGQDGLSDGYDELAKALTDTAAVYGIQMPGVFEGERPLYTMAGIAAQNIRWMKEQQPDGPYYLVAHSFGGYVLYEMTKQLEAAGETVAFAAILDAYAHPEHIDVLNGGTLSYQEIYYQSVVEVLEEINVITTAPPAWVTELKPLVLPLEVTAVVPFISGYLKGRMSVDKQAHVDFIMRLTDIKVSNIEVLNSYQVEGQVKADFHIIKAASSKWPGESNELGWAAHGKTVKLFTAPGDHHSMLTEDNAVAVAQYLAEQLSH</sequence>
<gene>
    <name evidence="6" type="ORF">KE626_25185</name>
</gene>
<dbReference type="Pfam" id="PF00550">
    <property type="entry name" value="PP-binding"/>
    <property type="match status" value="5"/>
</dbReference>
<dbReference type="Pfam" id="PF00668">
    <property type="entry name" value="Condensation"/>
    <property type="match status" value="7"/>
</dbReference>
<keyword evidence="7" id="KW-1185">Reference proteome</keyword>
<dbReference type="SUPFAM" id="SSF52777">
    <property type="entry name" value="CoA-dependent acyltransferases"/>
    <property type="match status" value="14"/>
</dbReference>
<dbReference type="NCBIfam" id="TIGR01733">
    <property type="entry name" value="AA-adenyl-dom"/>
    <property type="match status" value="5"/>
</dbReference>
<dbReference type="InterPro" id="IPR045851">
    <property type="entry name" value="AMP-bd_C_sf"/>
</dbReference>
<comment type="cofactor">
    <cofactor evidence="1">
        <name>pantetheine 4'-phosphate</name>
        <dbReference type="ChEBI" id="CHEBI:47942"/>
    </cofactor>
</comment>
<dbReference type="PROSITE" id="PS00455">
    <property type="entry name" value="AMP_BINDING"/>
    <property type="match status" value="5"/>
</dbReference>
<evidence type="ECO:0000256" key="2">
    <source>
        <dbReference type="ARBA" id="ARBA00022450"/>
    </source>
</evidence>
<dbReference type="NCBIfam" id="TIGR01720">
    <property type="entry name" value="NRPS-para261"/>
    <property type="match status" value="2"/>
</dbReference>
<dbReference type="Gene3D" id="3.30.559.30">
    <property type="entry name" value="Nonribosomal peptide synthetase, condensation domain"/>
    <property type="match status" value="7"/>
</dbReference>
<dbReference type="SUPFAM" id="SSF56801">
    <property type="entry name" value="Acetyl-CoA synthetase-like"/>
    <property type="match status" value="5"/>
</dbReference>
<feature type="domain" description="Carrier" evidence="5">
    <location>
        <begin position="1460"/>
        <end position="1535"/>
    </location>
</feature>
<dbReference type="Gene3D" id="3.40.50.1820">
    <property type="entry name" value="alpha/beta hydrolase"/>
    <property type="match status" value="1"/>
</dbReference>
<reference evidence="6 7" key="1">
    <citation type="submission" date="2021-04" db="EMBL/GenBank/DDBJ databases">
        <title>Chitinophaga sp. nov., isolated from the rhizosphere soil.</title>
        <authorList>
            <person name="He S."/>
        </authorList>
    </citation>
    <scope>NUCLEOTIDE SEQUENCE [LARGE SCALE GENOMIC DNA]</scope>
    <source>
        <strain evidence="6 7">2R12</strain>
    </source>
</reference>
<dbReference type="Gene3D" id="3.30.300.30">
    <property type="match status" value="6"/>
</dbReference>
<dbReference type="Pfam" id="PF00975">
    <property type="entry name" value="Thioesterase"/>
    <property type="match status" value="1"/>
</dbReference>
<dbReference type="CDD" id="cd17646">
    <property type="entry name" value="A_NRPS_AB3403-like"/>
    <property type="match status" value="1"/>
</dbReference>
<dbReference type="Pfam" id="PF00501">
    <property type="entry name" value="AMP-binding"/>
    <property type="match status" value="5"/>
</dbReference>
<dbReference type="InterPro" id="IPR029058">
    <property type="entry name" value="AB_hydrolase_fold"/>
</dbReference>
<dbReference type="InterPro" id="IPR010060">
    <property type="entry name" value="NRPS_synth"/>
</dbReference>
<dbReference type="InterPro" id="IPR036736">
    <property type="entry name" value="ACP-like_sf"/>
</dbReference>
<dbReference type="Gene3D" id="3.40.50.980">
    <property type="match status" value="10"/>
</dbReference>
<accession>A0ABS5J630</accession>
<dbReference type="Gene3D" id="2.30.38.10">
    <property type="entry name" value="Luciferase, Domain 3"/>
    <property type="match status" value="5"/>
</dbReference>
<dbReference type="InterPro" id="IPR009081">
    <property type="entry name" value="PP-bd_ACP"/>
</dbReference>
<dbReference type="CDD" id="cd12117">
    <property type="entry name" value="A_NRPS_Srf_like"/>
    <property type="match status" value="1"/>
</dbReference>
<dbReference type="CDD" id="cd02440">
    <property type="entry name" value="AdoMet_MTases"/>
    <property type="match status" value="1"/>
</dbReference>
<dbReference type="SMART" id="SM00823">
    <property type="entry name" value="PKS_PP"/>
    <property type="match status" value="5"/>
</dbReference>
<dbReference type="EMBL" id="JAGTXB010000016">
    <property type="protein sequence ID" value="MBS0030644.1"/>
    <property type="molecule type" value="Genomic_DNA"/>
</dbReference>
<dbReference type="PROSITE" id="PS50075">
    <property type="entry name" value="CARRIER"/>
    <property type="match status" value="5"/>
</dbReference>
<protein>
    <submittedName>
        <fullName evidence="6">Non-ribosomal peptide synthase/polyketide synthase</fullName>
    </submittedName>
</protein>
<dbReference type="SUPFAM" id="SSF47336">
    <property type="entry name" value="ACP-like"/>
    <property type="match status" value="5"/>
</dbReference>
<dbReference type="CDD" id="cd19543">
    <property type="entry name" value="DCL_NRPS"/>
    <property type="match status" value="2"/>
</dbReference>
<dbReference type="InterPro" id="IPR020806">
    <property type="entry name" value="PKS_PP-bd"/>
</dbReference>
<dbReference type="PROSITE" id="PS00012">
    <property type="entry name" value="PHOSPHOPANTETHEINE"/>
    <property type="match status" value="5"/>
</dbReference>
<dbReference type="CDD" id="cd05930">
    <property type="entry name" value="A_NRPS"/>
    <property type="match status" value="3"/>
</dbReference>
<dbReference type="InterPro" id="IPR000873">
    <property type="entry name" value="AMP-dep_synth/lig_dom"/>
</dbReference>
<dbReference type="InterPro" id="IPR025110">
    <property type="entry name" value="AMP-bd_C"/>
</dbReference>
<evidence type="ECO:0000256" key="1">
    <source>
        <dbReference type="ARBA" id="ARBA00001957"/>
    </source>
</evidence>
<name>A0ABS5J630_9BACT</name>
<dbReference type="InterPro" id="IPR013217">
    <property type="entry name" value="Methyltransf_12"/>
</dbReference>
<dbReference type="Proteomes" id="UP000676386">
    <property type="component" value="Unassembled WGS sequence"/>
</dbReference>
<comment type="caution">
    <text evidence="6">The sequence shown here is derived from an EMBL/GenBank/DDBJ whole genome shotgun (WGS) entry which is preliminary data.</text>
</comment>
<organism evidence="6 7">
    <name type="scientific">Chitinophaga hostae</name>
    <dbReference type="NCBI Taxonomy" id="2831022"/>
    <lineage>
        <taxon>Bacteria</taxon>
        <taxon>Pseudomonadati</taxon>
        <taxon>Bacteroidota</taxon>
        <taxon>Chitinophagia</taxon>
        <taxon>Chitinophagales</taxon>
        <taxon>Chitinophagaceae</taxon>
        <taxon>Chitinophaga</taxon>
    </lineage>
</organism>
<keyword evidence="4" id="KW-0677">Repeat</keyword>
<feature type="domain" description="Carrier" evidence="5">
    <location>
        <begin position="6607"/>
        <end position="6682"/>
    </location>
</feature>